<dbReference type="EMBL" id="PGFZ01000027">
    <property type="protein sequence ID" value="POZ49706.1"/>
    <property type="molecule type" value="Genomic_DNA"/>
</dbReference>
<evidence type="ECO:0000256" key="1">
    <source>
        <dbReference type="ARBA" id="ARBA00022559"/>
    </source>
</evidence>
<dbReference type="Proteomes" id="UP000237423">
    <property type="component" value="Unassembled WGS sequence"/>
</dbReference>
<accession>A0A2S5CFX5</accession>
<evidence type="ECO:0000313" key="7">
    <source>
        <dbReference type="EMBL" id="POZ49706.1"/>
    </source>
</evidence>
<dbReference type="Pfam" id="PF08534">
    <property type="entry name" value="Redoxin"/>
    <property type="match status" value="1"/>
</dbReference>
<keyword evidence="3 7" id="KW-0560">Oxidoreductase</keyword>
<proteinExistence type="predicted"/>
<dbReference type="EC" id="1.11.1.15" evidence="7"/>
<evidence type="ECO:0000256" key="3">
    <source>
        <dbReference type="ARBA" id="ARBA00023002"/>
    </source>
</evidence>
<dbReference type="RefSeq" id="WP_103975896.1">
    <property type="nucleotide sequence ID" value="NZ_PGFZ01000027.1"/>
</dbReference>
<dbReference type="CDD" id="cd03017">
    <property type="entry name" value="PRX_BCP"/>
    <property type="match status" value="1"/>
</dbReference>
<evidence type="ECO:0000259" key="6">
    <source>
        <dbReference type="PROSITE" id="PS51352"/>
    </source>
</evidence>
<evidence type="ECO:0000256" key="4">
    <source>
        <dbReference type="ARBA" id="ARBA00023157"/>
    </source>
</evidence>
<name>A0A2S5CFX5_9GAMM</name>
<comment type="caution">
    <text evidence="7">The sequence shown here is derived from an EMBL/GenBank/DDBJ whole genome shotgun (WGS) entry which is preliminary data.</text>
</comment>
<dbReference type="PANTHER" id="PTHR42801">
    <property type="entry name" value="THIOREDOXIN-DEPENDENT PEROXIDE REDUCTASE"/>
    <property type="match status" value="1"/>
</dbReference>
<sequence>MGNQKFSSSVILSRTPPTPLDLPIPLSDDGCLHLENRLMPDIYLPSTVNQSINLSKLSGWNVVFCYPMTGRPGYAIPEGWLKIPGAAGCTSQVCSYRENFAVFKSNGVGVYGVSCQTLETQHEAAIRLALTYPLLSDSMYLFSMAMKLPMLEVAGLKLIKRLTLIIKDGVVRKYFYPVFPPDKNVDEVIAWLSNTHGNIL</sequence>
<feature type="domain" description="Thioredoxin" evidence="6">
    <location>
        <begin position="33"/>
        <end position="197"/>
    </location>
</feature>
<gene>
    <name evidence="7" type="primary">bcp</name>
    <name evidence="7" type="ORF">AADEFJLK_04506</name>
</gene>
<dbReference type="PROSITE" id="PS51352">
    <property type="entry name" value="THIOREDOXIN_2"/>
    <property type="match status" value="1"/>
</dbReference>
<evidence type="ECO:0000256" key="2">
    <source>
        <dbReference type="ARBA" id="ARBA00022862"/>
    </source>
</evidence>
<protein>
    <submittedName>
        <fullName evidence="7">Putative peroxiredoxin bcp</fullName>
        <ecNumber evidence="7">1.11.1.15</ecNumber>
    </submittedName>
</protein>
<dbReference type="Gene3D" id="3.40.30.10">
    <property type="entry name" value="Glutaredoxin"/>
    <property type="match status" value="1"/>
</dbReference>
<keyword evidence="2" id="KW-0049">Antioxidant</keyword>
<dbReference type="GO" id="GO:0005737">
    <property type="term" value="C:cytoplasm"/>
    <property type="evidence" value="ECO:0007669"/>
    <property type="project" value="TreeGrafter"/>
</dbReference>
<dbReference type="SUPFAM" id="SSF52833">
    <property type="entry name" value="Thioredoxin-like"/>
    <property type="match status" value="1"/>
</dbReference>
<keyword evidence="4" id="KW-1015">Disulfide bond</keyword>
<dbReference type="PANTHER" id="PTHR42801:SF21">
    <property type="entry name" value="BCPB PROTEIN"/>
    <property type="match status" value="1"/>
</dbReference>
<keyword evidence="1 7" id="KW-0575">Peroxidase</keyword>
<dbReference type="GO" id="GO:0034599">
    <property type="term" value="P:cellular response to oxidative stress"/>
    <property type="evidence" value="ECO:0007669"/>
    <property type="project" value="TreeGrafter"/>
</dbReference>
<reference evidence="7 8" key="1">
    <citation type="submission" date="2017-11" db="EMBL/GenBank/DDBJ databases">
        <title>Draft Genome Sequence of Methylobacter psychrotolerans Sph1T, an Obligate Methanotroph from Low-Temperature Environments.</title>
        <authorList>
            <person name="Oshkin I.Y."/>
            <person name="Miroshnikov K."/>
            <person name="Belova S.E."/>
            <person name="Korzhenkov A."/>
            <person name="Toshchakov S.V."/>
            <person name="Dedysh S.N."/>
        </authorList>
    </citation>
    <scope>NUCLEOTIDE SEQUENCE [LARGE SCALE GENOMIC DNA]</scope>
    <source>
        <strain evidence="7 8">Sph1</strain>
    </source>
</reference>
<evidence type="ECO:0000256" key="5">
    <source>
        <dbReference type="ARBA" id="ARBA00023284"/>
    </source>
</evidence>
<dbReference type="GO" id="GO:0008379">
    <property type="term" value="F:thioredoxin peroxidase activity"/>
    <property type="evidence" value="ECO:0007669"/>
    <property type="project" value="TreeGrafter"/>
</dbReference>
<dbReference type="AlphaFoldDB" id="A0A2S5CFX5"/>
<dbReference type="InterPro" id="IPR050924">
    <property type="entry name" value="Peroxiredoxin_BCP/PrxQ"/>
</dbReference>
<organism evidence="7 8">
    <name type="scientific">Methylovulum psychrotolerans</name>
    <dbReference type="NCBI Taxonomy" id="1704499"/>
    <lineage>
        <taxon>Bacteria</taxon>
        <taxon>Pseudomonadati</taxon>
        <taxon>Pseudomonadota</taxon>
        <taxon>Gammaproteobacteria</taxon>
        <taxon>Methylococcales</taxon>
        <taxon>Methylococcaceae</taxon>
        <taxon>Methylovulum</taxon>
    </lineage>
</organism>
<dbReference type="GO" id="GO:0045454">
    <property type="term" value="P:cell redox homeostasis"/>
    <property type="evidence" value="ECO:0007669"/>
    <property type="project" value="TreeGrafter"/>
</dbReference>
<dbReference type="InterPro" id="IPR036249">
    <property type="entry name" value="Thioredoxin-like_sf"/>
</dbReference>
<dbReference type="InterPro" id="IPR013740">
    <property type="entry name" value="Redoxin"/>
</dbReference>
<evidence type="ECO:0000313" key="8">
    <source>
        <dbReference type="Proteomes" id="UP000237423"/>
    </source>
</evidence>
<keyword evidence="5" id="KW-0676">Redox-active center</keyword>
<dbReference type="InterPro" id="IPR013766">
    <property type="entry name" value="Thioredoxin_domain"/>
</dbReference>